<protein>
    <recommendedName>
        <fullName evidence="3">PRC-barrel domain-containing protein</fullName>
    </recommendedName>
</protein>
<evidence type="ECO:0000313" key="2">
    <source>
        <dbReference type="Proteomes" id="UP000006251"/>
    </source>
</evidence>
<dbReference type="Gene3D" id="3.90.50.10">
    <property type="entry name" value="Photosynthetic Reaction Center, subunit H, domain 2"/>
    <property type="match status" value="2"/>
</dbReference>
<dbReference type="GO" id="GO:0019684">
    <property type="term" value="P:photosynthesis, light reaction"/>
    <property type="evidence" value="ECO:0007669"/>
    <property type="project" value="InterPro"/>
</dbReference>
<accession>K6ZJ49</accession>
<evidence type="ECO:0008006" key="3">
    <source>
        <dbReference type="Google" id="ProtNLM"/>
    </source>
</evidence>
<keyword evidence="2" id="KW-1185">Reference proteome</keyword>
<sequence>MLVSLKELNGSIVNGMDGDLGEIKDVYFDDRFWTIRYLVIDTHPWLPLSQKVLISPIALLNFNADERLLNVSLTKEMIEDCPKVEEHETVSREFEKFYFDYFGYGYYWMDTDTWGEYAYPTALSTRNMLSFDSASDKDIERTNHLQSSNEVAHYSVNAMGDNKGYIKDFIWDTESWSLHYLVIDTRDWLPGGKKVLISTKQINSVDWEYKTITCNVGISQIEACPEYCHNKLNDLDYLALIKNKLQVDV</sequence>
<dbReference type="GO" id="GO:0030077">
    <property type="term" value="C:plasma membrane light-harvesting complex"/>
    <property type="evidence" value="ECO:0007669"/>
    <property type="project" value="InterPro"/>
</dbReference>
<dbReference type="InterPro" id="IPR014747">
    <property type="entry name" value="Bac_photo_RC_H_C"/>
</dbReference>
<comment type="caution">
    <text evidence="1">The sequence shown here is derived from an EMBL/GenBank/DDBJ whole genome shotgun (WGS) entry which is preliminary data.</text>
</comment>
<reference evidence="2" key="1">
    <citation type="journal article" date="2014" name="Environ. Microbiol.">
        <title>Comparative genomics of the marine bacterial genus Glaciecola reveals the high degree of genomic diversity and genomic characteristic for cold adaptation.</title>
        <authorList>
            <person name="Qin Q.L."/>
            <person name="Xie B.B."/>
            <person name="Yu Y."/>
            <person name="Shu Y.L."/>
            <person name="Rong J.C."/>
            <person name="Zhang Y.J."/>
            <person name="Zhao D.L."/>
            <person name="Chen X.L."/>
            <person name="Zhang X.Y."/>
            <person name="Chen B."/>
            <person name="Zhou B.C."/>
            <person name="Zhang Y.Z."/>
        </authorList>
    </citation>
    <scope>NUCLEOTIDE SEQUENCE [LARGE SCALE GENOMIC DNA]</scope>
    <source>
        <strain evidence="2">ACAM 615</strain>
    </source>
</reference>
<dbReference type="OrthoDB" id="9793882at2"/>
<gene>
    <name evidence="1" type="ORF">GPAL_2047</name>
</gene>
<dbReference type="Proteomes" id="UP000006251">
    <property type="component" value="Unassembled WGS sequence"/>
</dbReference>
<dbReference type="AlphaFoldDB" id="K6ZJ49"/>
<name>K6ZJ49_9ALTE</name>
<dbReference type="EMBL" id="BAEQ01000036">
    <property type="protein sequence ID" value="GAC28908.1"/>
    <property type="molecule type" value="Genomic_DNA"/>
</dbReference>
<dbReference type="InterPro" id="IPR011033">
    <property type="entry name" value="PRC_barrel-like_sf"/>
</dbReference>
<evidence type="ECO:0000313" key="1">
    <source>
        <dbReference type="EMBL" id="GAC28908.1"/>
    </source>
</evidence>
<dbReference type="STRING" id="1121922.GCA_000428905_02419"/>
<organism evidence="1 2">
    <name type="scientific">Brumicola pallidula DSM 14239 = ACAM 615</name>
    <dbReference type="NCBI Taxonomy" id="1121922"/>
    <lineage>
        <taxon>Bacteria</taxon>
        <taxon>Pseudomonadati</taxon>
        <taxon>Pseudomonadota</taxon>
        <taxon>Gammaproteobacteria</taxon>
        <taxon>Alteromonadales</taxon>
        <taxon>Alteromonadaceae</taxon>
        <taxon>Brumicola</taxon>
    </lineage>
</organism>
<dbReference type="RefSeq" id="WP_006011350.1">
    <property type="nucleotide sequence ID" value="NZ_AUAV01000012.1"/>
</dbReference>
<dbReference type="SUPFAM" id="SSF50346">
    <property type="entry name" value="PRC-barrel domain"/>
    <property type="match status" value="2"/>
</dbReference>
<proteinExistence type="predicted"/>